<evidence type="ECO:0000256" key="7">
    <source>
        <dbReference type="ARBA" id="ARBA00022857"/>
    </source>
</evidence>
<dbReference type="GO" id="GO:0046872">
    <property type="term" value="F:metal ion binding"/>
    <property type="evidence" value="ECO:0007669"/>
    <property type="project" value="UniProtKB-KW"/>
</dbReference>
<keyword evidence="3 15" id="KW-0004">4Fe-4S</keyword>
<evidence type="ECO:0000256" key="13">
    <source>
        <dbReference type="ARBA" id="ARBA00057160"/>
    </source>
</evidence>
<dbReference type="GO" id="GO:0020037">
    <property type="term" value="F:heme binding"/>
    <property type="evidence" value="ECO:0007669"/>
    <property type="project" value="InterPro"/>
</dbReference>
<dbReference type="InterPro" id="IPR006066">
    <property type="entry name" value="NO2/SO3_Rdtase_FeS/sirohaem_BS"/>
</dbReference>
<evidence type="ECO:0000256" key="11">
    <source>
        <dbReference type="ARBA" id="ARBA00023192"/>
    </source>
</evidence>
<comment type="subunit">
    <text evidence="14 15">Alpha(8)-beta(8). The alpha component is a flavoprotein, the beta component is a hemoprotein.</text>
</comment>
<dbReference type="InterPro" id="IPR036136">
    <property type="entry name" value="Nit/Sulf_reduc_fer-like_dom_sf"/>
</dbReference>
<evidence type="ECO:0000313" key="18">
    <source>
        <dbReference type="EMBL" id="QWQ21627.2"/>
    </source>
</evidence>
<feature type="domain" description="Nitrite/Sulfite reductase ferredoxin-like" evidence="17">
    <location>
        <begin position="81"/>
        <end position="138"/>
    </location>
</feature>
<evidence type="ECO:0000256" key="6">
    <source>
        <dbReference type="ARBA" id="ARBA00022723"/>
    </source>
</evidence>
<comment type="function">
    <text evidence="13 15">Component of the sulfite reductase complex that catalyzes the 6-electron reduction of sulfite to sulfide. This is one of several activities required for the biosynthesis of L-cysteine from sulfate.</text>
</comment>
<keyword evidence="9 15" id="KW-0408">Iron</keyword>
<feature type="binding site" evidence="15">
    <location>
        <position position="485"/>
    </location>
    <ligand>
        <name>[4Fe-4S] cluster</name>
        <dbReference type="ChEBI" id="CHEBI:49883"/>
    </ligand>
</feature>
<keyword evidence="5 15" id="KW-0349">Heme</keyword>
<dbReference type="Proteomes" id="UP000682358">
    <property type="component" value="Chromosome"/>
</dbReference>
<dbReference type="SUPFAM" id="SSF55124">
    <property type="entry name" value="Nitrite/Sulfite reductase N-terminal domain-like"/>
    <property type="match status" value="2"/>
</dbReference>
<feature type="binding site" evidence="15">
    <location>
        <position position="442"/>
    </location>
    <ligand>
        <name>[4Fe-4S] cluster</name>
        <dbReference type="ChEBI" id="CHEBI:49883"/>
    </ligand>
</feature>
<sequence>MSNEQQQKPLIVEGKLADSERMKQDSNYLRGTIKDDLKNGLTGGFEGDNFLLIRFHGMYQQDDRDIRAERAEQKLEPRHAMMLRCRLPGGIITPKQWLDIDKFATEHTLYGSVRITNRQTFQFHGILKGDVKPAHQMLSHVGLDALATANDVNRNVLCTSNPVQSELHQQAYEWAKKISEHLLPRTSAYAEIWLDKEKIVTTDEEPILGQTYLPRKFKTSVVIPPLNDVDLHANDMNFVAIAQNGELIGFNVLVGGGLAMTHGDTATFPRLASEFGFIPLEKTLAIAEAIVTTQRDWGNRTERKNAKTKYTLERVGVDTFKAEVERRSGVVFEPIRPYEFTERGDKIGWLKGIDNRWHLTLFIENGRLIDLENKPLKTGVAEIARIHQGDFRLTANQNLIVAGVPESEKAAIEAIARSHGLMSDDITAQRENSMACVSFPTCPLAMAEAERFLPEFISQVESIMAAHQVANEHIVLRVTGCPNGCGRAMLAEVGLVGKAMDRYNLHLGGNRIGTRIPRMYRENITSTEILAILDELIGDWAKNRLPNEGFGDFVIRTNVVKPVLNSAVDFYEVKEAVWADLN</sequence>
<keyword evidence="4 15" id="KW-0028">Amino-acid biosynthesis</keyword>
<evidence type="ECO:0000256" key="9">
    <source>
        <dbReference type="ARBA" id="ARBA00023004"/>
    </source>
</evidence>
<dbReference type="NCBIfam" id="TIGR02041">
    <property type="entry name" value="CysI"/>
    <property type="match status" value="1"/>
</dbReference>
<keyword evidence="8 15" id="KW-0560">Oxidoreductase</keyword>
<dbReference type="InterPro" id="IPR045854">
    <property type="entry name" value="NO2/SO3_Rdtase_4Fe4S_sf"/>
</dbReference>
<protein>
    <recommendedName>
        <fullName evidence="15">Sulfite reductase [NADPH] hemoprotein beta-component</fullName>
        <shortName evidence="15">SiR-HP</shortName>
        <shortName evidence="15">SiRHP</shortName>
        <ecNumber evidence="15">1.8.1.2</ecNumber>
    </recommendedName>
</protein>
<dbReference type="InterPro" id="IPR006067">
    <property type="entry name" value="NO2/SO3_Rdtase_4Fe4S_dom"/>
</dbReference>
<dbReference type="GO" id="GO:0050661">
    <property type="term" value="F:NADP binding"/>
    <property type="evidence" value="ECO:0007669"/>
    <property type="project" value="InterPro"/>
</dbReference>
<feature type="binding site" evidence="15">
    <location>
        <position position="481"/>
    </location>
    <ligand>
        <name>[4Fe-4S] cluster</name>
        <dbReference type="ChEBI" id="CHEBI:49883"/>
    </ligand>
</feature>
<dbReference type="FunFam" id="3.30.413.10:FF:000004">
    <property type="entry name" value="Sulfite reductase [NADPH] hemoprotein beta-component"/>
    <property type="match status" value="1"/>
</dbReference>
<dbReference type="Pfam" id="PF03460">
    <property type="entry name" value="NIR_SIR_ferr"/>
    <property type="match status" value="2"/>
</dbReference>
<accession>A0AAJ4NJC2</accession>
<comment type="catalytic activity">
    <reaction evidence="12 15">
        <text>hydrogen sulfide + 3 NADP(+) + 3 H2O = sulfite + 3 NADPH + 4 H(+)</text>
        <dbReference type="Rhea" id="RHEA:13801"/>
        <dbReference type="ChEBI" id="CHEBI:15377"/>
        <dbReference type="ChEBI" id="CHEBI:15378"/>
        <dbReference type="ChEBI" id="CHEBI:17359"/>
        <dbReference type="ChEBI" id="CHEBI:29919"/>
        <dbReference type="ChEBI" id="CHEBI:57783"/>
        <dbReference type="ChEBI" id="CHEBI:58349"/>
        <dbReference type="EC" id="1.8.1.2"/>
    </reaction>
</comment>
<evidence type="ECO:0000256" key="5">
    <source>
        <dbReference type="ARBA" id="ARBA00022617"/>
    </source>
</evidence>
<dbReference type="GO" id="GO:0051539">
    <property type="term" value="F:4 iron, 4 sulfur cluster binding"/>
    <property type="evidence" value="ECO:0007669"/>
    <property type="project" value="UniProtKB-KW"/>
</dbReference>
<comment type="similarity">
    <text evidence="2 15">Belongs to the nitrite and sulfite reductase 4Fe-4S domain family.</text>
</comment>
<dbReference type="AlphaFoldDB" id="A0AAJ4NJC2"/>
<dbReference type="GO" id="GO:0019344">
    <property type="term" value="P:cysteine biosynthetic process"/>
    <property type="evidence" value="ECO:0007669"/>
    <property type="project" value="UniProtKB-KW"/>
</dbReference>
<feature type="binding site" evidence="15">
    <location>
        <position position="436"/>
    </location>
    <ligand>
        <name>[4Fe-4S] cluster</name>
        <dbReference type="ChEBI" id="CHEBI:49883"/>
    </ligand>
</feature>
<evidence type="ECO:0000313" key="19">
    <source>
        <dbReference type="Proteomes" id="UP000682358"/>
    </source>
</evidence>
<dbReference type="PRINTS" id="PR00397">
    <property type="entry name" value="SIROHAEM"/>
</dbReference>
<evidence type="ECO:0000259" key="17">
    <source>
        <dbReference type="Pfam" id="PF03460"/>
    </source>
</evidence>
<evidence type="ECO:0000256" key="15">
    <source>
        <dbReference type="HAMAP-Rule" id="MF_01540"/>
    </source>
</evidence>
<gene>
    <name evidence="15 18" type="primary">cysI</name>
    <name evidence="18" type="ORF">KOF27_04600</name>
</gene>
<dbReference type="SUPFAM" id="SSF56014">
    <property type="entry name" value="Nitrite and sulphite reductase 4Fe-4S domain-like"/>
    <property type="match status" value="2"/>
</dbReference>
<dbReference type="FunFam" id="3.30.413.10:FF:000003">
    <property type="entry name" value="Sulfite reductase [NADPH] hemoprotein beta-component"/>
    <property type="match status" value="1"/>
</dbReference>
<feature type="domain" description="Nitrite/sulphite reductase 4Fe-4S" evidence="16">
    <location>
        <begin position="174"/>
        <end position="330"/>
    </location>
</feature>
<evidence type="ECO:0000256" key="4">
    <source>
        <dbReference type="ARBA" id="ARBA00022605"/>
    </source>
</evidence>
<dbReference type="NCBIfam" id="NF010029">
    <property type="entry name" value="PRK13504.1"/>
    <property type="match status" value="1"/>
</dbReference>
<keyword evidence="10 15" id="KW-0411">Iron-sulfur</keyword>
<evidence type="ECO:0000256" key="8">
    <source>
        <dbReference type="ARBA" id="ARBA00023002"/>
    </source>
</evidence>
<comment type="pathway">
    <text evidence="1 15">Sulfur metabolism; hydrogen sulfide biosynthesis; hydrogen sulfide from sulfite (NADPH route): step 1/1.</text>
</comment>
<dbReference type="InterPro" id="IPR011786">
    <property type="entry name" value="CysI"/>
</dbReference>
<evidence type="ECO:0000256" key="3">
    <source>
        <dbReference type="ARBA" id="ARBA00022485"/>
    </source>
</evidence>
<evidence type="ECO:0000256" key="10">
    <source>
        <dbReference type="ARBA" id="ARBA00023014"/>
    </source>
</evidence>
<dbReference type="GO" id="GO:0070814">
    <property type="term" value="P:hydrogen sulfide biosynthetic process"/>
    <property type="evidence" value="ECO:0007669"/>
    <property type="project" value="UniProtKB-UniRule"/>
</dbReference>
<proteinExistence type="inferred from homology"/>
<feature type="binding site" description="axial binding residue" evidence="15">
    <location>
        <position position="485"/>
    </location>
    <ligand>
        <name>siroheme</name>
        <dbReference type="ChEBI" id="CHEBI:60052"/>
    </ligand>
    <ligandPart>
        <name>Fe</name>
        <dbReference type="ChEBI" id="CHEBI:18248"/>
    </ligandPart>
</feature>
<dbReference type="Gene3D" id="3.30.413.10">
    <property type="entry name" value="Sulfite Reductase Hemoprotein, domain 1"/>
    <property type="match status" value="2"/>
</dbReference>
<comment type="cofactor">
    <cofactor evidence="15">
        <name>[4Fe-4S] cluster</name>
        <dbReference type="ChEBI" id="CHEBI:49883"/>
    </cofactor>
    <text evidence="15">Binds 1 [4Fe-4S] cluster per subunit.</text>
</comment>
<evidence type="ECO:0000256" key="14">
    <source>
        <dbReference type="ARBA" id="ARBA00062253"/>
    </source>
</evidence>
<reference evidence="18" key="1">
    <citation type="submission" date="2021-06" db="EMBL/GenBank/DDBJ databases">
        <title>Emergence of genetically related NDM-1-producing Providencia rettgeri strains in Argentina.</title>
        <authorList>
            <person name="Pasteran F."/>
            <person name="Meo A."/>
            <person name="Gomez S."/>
            <person name="Derdoy L."/>
            <person name="Albronoz E."/>
            <person name="Faccone D."/>
            <person name="Guerriero L."/>
            <person name="Archuby D."/>
            <person name="Tarzia A."/>
            <person name="Lopez M."/>
            <person name="Corso A."/>
        </authorList>
    </citation>
    <scope>NUCLEOTIDE SEQUENCE</scope>
    <source>
        <strain evidence="18">PreM15628</strain>
    </source>
</reference>
<evidence type="ECO:0000256" key="12">
    <source>
        <dbReference type="ARBA" id="ARBA00052219"/>
    </source>
</evidence>
<evidence type="ECO:0000256" key="2">
    <source>
        <dbReference type="ARBA" id="ARBA00010429"/>
    </source>
</evidence>
<name>A0AAJ4NJC2_PRORE</name>
<dbReference type="EMBL" id="CP076405">
    <property type="protein sequence ID" value="QWQ21627.2"/>
    <property type="molecule type" value="Genomic_DNA"/>
</dbReference>
<comment type="cofactor">
    <cofactor evidence="15">
        <name>siroheme</name>
        <dbReference type="ChEBI" id="CHEBI:60052"/>
    </cofactor>
    <text evidence="15">Binds 1 siroheme per subunit.</text>
</comment>
<keyword evidence="6 15" id="KW-0479">Metal-binding</keyword>
<dbReference type="PANTHER" id="PTHR11493">
    <property type="entry name" value="SULFITE REDUCTASE [NADPH] SUBUNIT BETA-RELATED"/>
    <property type="match status" value="1"/>
</dbReference>
<dbReference type="InterPro" id="IPR005117">
    <property type="entry name" value="NiRdtase/SiRdtase_haem-b_fer"/>
</dbReference>
<feature type="domain" description="Nitrite/Sulfite reductase ferredoxin-like" evidence="17">
    <location>
        <begin position="355"/>
        <end position="416"/>
    </location>
</feature>
<dbReference type="GO" id="GO:0000103">
    <property type="term" value="P:sulfate assimilation"/>
    <property type="evidence" value="ECO:0007669"/>
    <property type="project" value="UniProtKB-UniRule"/>
</dbReference>
<dbReference type="Pfam" id="PF01077">
    <property type="entry name" value="NIR_SIR"/>
    <property type="match status" value="1"/>
</dbReference>
<organism evidence="18 19">
    <name type="scientific">Providencia rettgeri</name>
    <dbReference type="NCBI Taxonomy" id="587"/>
    <lineage>
        <taxon>Bacteria</taxon>
        <taxon>Pseudomonadati</taxon>
        <taxon>Pseudomonadota</taxon>
        <taxon>Gammaproteobacteria</taxon>
        <taxon>Enterobacterales</taxon>
        <taxon>Morganellaceae</taxon>
        <taxon>Providencia</taxon>
    </lineage>
</organism>
<dbReference type="GO" id="GO:0004783">
    <property type="term" value="F:sulfite reductase (NADPH) activity"/>
    <property type="evidence" value="ECO:0007669"/>
    <property type="project" value="UniProtKB-UniRule"/>
</dbReference>
<dbReference type="HAMAP" id="MF_01540">
    <property type="entry name" value="CysI"/>
    <property type="match status" value="1"/>
</dbReference>
<keyword evidence="7 15" id="KW-0521">NADP</keyword>
<dbReference type="InterPro" id="IPR045169">
    <property type="entry name" value="NO2/SO3_Rdtase_4Fe4S_prot"/>
</dbReference>
<dbReference type="GO" id="GO:0050311">
    <property type="term" value="F:sulfite reductase (ferredoxin) activity"/>
    <property type="evidence" value="ECO:0007669"/>
    <property type="project" value="TreeGrafter"/>
</dbReference>
<keyword evidence="11 15" id="KW-0198">Cysteine biosynthesis</keyword>
<evidence type="ECO:0000256" key="1">
    <source>
        <dbReference type="ARBA" id="ARBA00004774"/>
    </source>
</evidence>
<evidence type="ECO:0000259" key="16">
    <source>
        <dbReference type="Pfam" id="PF01077"/>
    </source>
</evidence>
<dbReference type="EC" id="1.8.1.2" evidence="15"/>
<dbReference type="PROSITE" id="PS00365">
    <property type="entry name" value="NIR_SIR"/>
    <property type="match status" value="1"/>
</dbReference>
<dbReference type="GO" id="GO:0009337">
    <property type="term" value="C:sulfite reductase complex (NADPH)"/>
    <property type="evidence" value="ECO:0007669"/>
    <property type="project" value="InterPro"/>
</dbReference>
<dbReference type="PANTHER" id="PTHR11493:SF47">
    <property type="entry name" value="SULFITE REDUCTASE [NADPH] SUBUNIT BETA"/>
    <property type="match status" value="1"/>
</dbReference>